<evidence type="ECO:0000256" key="1">
    <source>
        <dbReference type="SAM" id="MobiDB-lite"/>
    </source>
</evidence>
<dbReference type="Proteomes" id="UP000298663">
    <property type="component" value="Chromosome X"/>
</dbReference>
<dbReference type="AlphaFoldDB" id="A0A4U8UKA2"/>
<gene>
    <name evidence="2" type="ORF">L596_000925</name>
</gene>
<reference evidence="2 3" key="2">
    <citation type="journal article" date="2019" name="G3 (Bethesda)">
        <title>Hybrid Assembly of the Genome of the Entomopathogenic Nematode Steinernema carpocapsae Identifies the X-Chromosome.</title>
        <authorList>
            <person name="Serra L."/>
            <person name="Macchietto M."/>
            <person name="Macias-Munoz A."/>
            <person name="McGill C.J."/>
            <person name="Rodriguez I.M."/>
            <person name="Rodriguez B."/>
            <person name="Murad R."/>
            <person name="Mortazavi A."/>
        </authorList>
    </citation>
    <scope>NUCLEOTIDE SEQUENCE [LARGE SCALE GENOMIC DNA]</scope>
    <source>
        <strain evidence="2 3">ALL</strain>
    </source>
</reference>
<proteinExistence type="predicted"/>
<evidence type="ECO:0000313" key="3">
    <source>
        <dbReference type="Proteomes" id="UP000298663"/>
    </source>
</evidence>
<comment type="caution">
    <text evidence="2">The sequence shown here is derived from an EMBL/GenBank/DDBJ whole genome shotgun (WGS) entry which is preliminary data.</text>
</comment>
<sequence>MWEGQCANGLVLPSTTTTTLEAVVRSRRHHRHRGRHRTPLRRRRLTTTTERRRRFDDPLEWKPLDFFCLLRRRRRRRRRRCPTEAPPLEPPPLSAISPLVTGCSLTEEEEGAPSPTLSSNCQFSSKNKIIQFHTGAEGAVSHLAV</sequence>
<dbReference type="EMBL" id="CM016762">
    <property type="protein sequence ID" value="TMS33151.1"/>
    <property type="molecule type" value="Genomic_DNA"/>
</dbReference>
<name>A0A4U8UKA2_STECR</name>
<protein>
    <submittedName>
        <fullName evidence="2">Uncharacterized protein</fullName>
    </submittedName>
</protein>
<evidence type="ECO:0000313" key="2">
    <source>
        <dbReference type="EMBL" id="TMS33151.1"/>
    </source>
</evidence>
<accession>A0A4U8UKA2</accession>
<organism evidence="2 3">
    <name type="scientific">Steinernema carpocapsae</name>
    <name type="common">Entomopathogenic nematode</name>
    <dbReference type="NCBI Taxonomy" id="34508"/>
    <lineage>
        <taxon>Eukaryota</taxon>
        <taxon>Metazoa</taxon>
        <taxon>Ecdysozoa</taxon>
        <taxon>Nematoda</taxon>
        <taxon>Chromadorea</taxon>
        <taxon>Rhabditida</taxon>
        <taxon>Tylenchina</taxon>
        <taxon>Panagrolaimomorpha</taxon>
        <taxon>Strongyloidoidea</taxon>
        <taxon>Steinernematidae</taxon>
        <taxon>Steinernema</taxon>
    </lineage>
</organism>
<reference evidence="2 3" key="1">
    <citation type="journal article" date="2015" name="Genome Biol.">
        <title>Comparative genomics of Steinernema reveals deeply conserved gene regulatory networks.</title>
        <authorList>
            <person name="Dillman A.R."/>
            <person name="Macchietto M."/>
            <person name="Porter C.F."/>
            <person name="Rogers A."/>
            <person name="Williams B."/>
            <person name="Antoshechkin I."/>
            <person name="Lee M.M."/>
            <person name="Goodwin Z."/>
            <person name="Lu X."/>
            <person name="Lewis E.E."/>
            <person name="Goodrich-Blair H."/>
            <person name="Stock S.P."/>
            <person name="Adams B.J."/>
            <person name="Sternberg P.W."/>
            <person name="Mortazavi A."/>
        </authorList>
    </citation>
    <scope>NUCLEOTIDE SEQUENCE [LARGE SCALE GENOMIC DNA]</scope>
    <source>
        <strain evidence="2 3">ALL</strain>
    </source>
</reference>
<feature type="region of interest" description="Disordered" evidence="1">
    <location>
        <begin position="77"/>
        <end position="97"/>
    </location>
</feature>
<feature type="compositionally biased region" description="Pro residues" evidence="1">
    <location>
        <begin position="84"/>
        <end position="93"/>
    </location>
</feature>
<dbReference type="EMBL" id="AZBU02000001">
    <property type="protein sequence ID" value="TMS33151.1"/>
    <property type="molecule type" value="Genomic_DNA"/>
</dbReference>
<keyword evidence="3" id="KW-1185">Reference proteome</keyword>